<proteinExistence type="inferred from homology"/>
<feature type="domain" description="SSD" evidence="8">
    <location>
        <begin position="211"/>
        <end position="341"/>
    </location>
</feature>
<evidence type="ECO:0000313" key="9">
    <source>
        <dbReference type="EMBL" id="KSV16335.1"/>
    </source>
</evidence>
<feature type="transmembrane region" description="Helical" evidence="7">
    <location>
        <begin position="212"/>
        <end position="233"/>
    </location>
</feature>
<keyword evidence="3" id="KW-1003">Cell membrane</keyword>
<dbReference type="PROSITE" id="PS50156">
    <property type="entry name" value="SSD"/>
    <property type="match status" value="2"/>
</dbReference>
<dbReference type="Gene3D" id="1.20.1640.10">
    <property type="entry name" value="Multidrug efflux transporter AcrB transmembrane domain"/>
    <property type="match status" value="2"/>
</dbReference>
<dbReference type="InterPro" id="IPR001036">
    <property type="entry name" value="Acrflvin-R"/>
</dbReference>
<evidence type="ECO:0000256" key="7">
    <source>
        <dbReference type="SAM" id="Phobius"/>
    </source>
</evidence>
<keyword evidence="4 7" id="KW-0812">Transmembrane</keyword>
<evidence type="ECO:0000256" key="3">
    <source>
        <dbReference type="ARBA" id="ARBA00022475"/>
    </source>
</evidence>
<feature type="transmembrane region" description="Helical" evidence="7">
    <location>
        <begin position="188"/>
        <end position="205"/>
    </location>
</feature>
<evidence type="ECO:0000259" key="8">
    <source>
        <dbReference type="PROSITE" id="PS50156"/>
    </source>
</evidence>
<keyword evidence="6 7" id="KW-0472">Membrane</keyword>
<dbReference type="RefSeq" id="WP_058292759.1">
    <property type="nucleotide sequence ID" value="NZ_JGYD01000026.1"/>
</dbReference>
<sequence>MFKTIANWVIKFKYLVVSFWVILAAVMALSAPSLQDASTLDQSGFMPSDSDSVKADALLKQYFPDDISSVSGLYLILFNQSSLSQTDMDYAESLSDWLSSGDAPAGIGEVDSVFNNPQLASRLISPDNTTMLINISLMQAAEDSRTEKIITAIQAQLADTPAGLEVFVSGEAGILNDLFAALADSIDLTTIVTIVLVSVLLLIIYRSPVASLVPLLTIGIAYLVSRGVLGYMAEAGVNIWSQLDIFIVVLIFGVGTDYCLFLISRFREELHNNQNRWDALKTALGRIGAVISASAIALIVGLMGMSIARYQMIQTMGPSLSVTIAITLLCALTITPALASIFGGKIFWPSKFDKNQKEKQPDAPPKNKFHFWSWIGNITTKHPLPIALVIIGLLFVPYTQLSRQQVSFDTISELPQDAESVIGFNKLLEHFNIGEMMPATLVLADSNGEDLSSAAILEELADLTASLENIKGISGIQSVLQPDGTAVSGSALLAANQILGLIPDASSGNLDPADLVSDQTLASFGFIKTYLLELGQSFSWLADETAYQDCLTSINNITDILTSIRHNAQIDTQLTALTEKIRQTADALRLGYPAQAEIAFAVKAYLEESAQAYSFIADLYDYQQAMQKIDTIALLIAQSSNDGSIVSGLYSLAYSTEHLSFVISSEGVFYFFPQSLPPDSASDNAAAMLLSEISAFGQNMYLLSSTLADNGNPYFISQALVQASPELRSLVDAFYSQDRSGIRLFLILADSPYSNEAMDTISDVKALLQQDMTEGQLSGLEYGIQGTSATSQDVRNMIEEDFTHIQMIILGGVFLVLLTLLRSIVAPIYLLLTVMLSYGATMGIITWLFQDVLGHAGISFMLPIILFTLIVALGSDYNILLVSRIREESETKPIREAVKNAISSTGGVIVACGFILGGTFAAMLTSPILTMYQLGAAVAIGIIMDTVIVRGILVPSLATIIGRWNWWPFHQKNTSSGKSEN</sequence>
<evidence type="ECO:0000256" key="5">
    <source>
        <dbReference type="ARBA" id="ARBA00022989"/>
    </source>
</evidence>
<evidence type="ECO:0000256" key="6">
    <source>
        <dbReference type="ARBA" id="ARBA00023136"/>
    </source>
</evidence>
<accession>A0A0V8LXS0</accession>
<feature type="transmembrane region" description="Helical" evidence="7">
    <location>
        <begin position="828"/>
        <end position="850"/>
    </location>
</feature>
<evidence type="ECO:0000313" key="10">
    <source>
        <dbReference type="Proteomes" id="UP000053577"/>
    </source>
</evidence>
<comment type="similarity">
    <text evidence="2">Belongs to the resistance-nodulation-cell division (RND) (TC 2.A.6) family. MmpL subfamily.</text>
</comment>
<reference evidence="9 10" key="1">
    <citation type="journal article" date="2015" name="Sci. Rep.">
        <title>A comparative genomics and reductive dehalogenase gene transcription study of two chloroethene-respiring bacteria, Dehalococcoides mccartyi strains MB and 11a.</title>
        <authorList>
            <person name="Low A."/>
            <person name="Shen Z."/>
            <person name="Cheng D."/>
            <person name="Rogers M.J."/>
            <person name="Lee P.K."/>
            <person name="He J."/>
        </authorList>
    </citation>
    <scope>NUCLEOTIDE SEQUENCE [LARGE SCALE GENOMIC DNA]</scope>
    <source>
        <strain evidence="9 10">MB</strain>
    </source>
</reference>
<name>A0A0V8LXS0_9CHLR</name>
<evidence type="ECO:0000256" key="1">
    <source>
        <dbReference type="ARBA" id="ARBA00004651"/>
    </source>
</evidence>
<feature type="transmembrane region" description="Helical" evidence="7">
    <location>
        <begin position="930"/>
        <end position="953"/>
    </location>
</feature>
<dbReference type="PANTHER" id="PTHR33406">
    <property type="entry name" value="MEMBRANE PROTEIN MJ1562-RELATED"/>
    <property type="match status" value="1"/>
</dbReference>
<evidence type="ECO:0000256" key="4">
    <source>
        <dbReference type="ARBA" id="ARBA00022692"/>
    </source>
</evidence>
<feature type="transmembrane region" description="Helical" evidence="7">
    <location>
        <begin position="802"/>
        <end position="821"/>
    </location>
</feature>
<dbReference type="InterPro" id="IPR004869">
    <property type="entry name" value="MMPL_dom"/>
</dbReference>
<protein>
    <submittedName>
        <fullName evidence="9">Membrane protein</fullName>
    </submittedName>
</protein>
<evidence type="ECO:0000256" key="2">
    <source>
        <dbReference type="ARBA" id="ARBA00010157"/>
    </source>
</evidence>
<dbReference type="Pfam" id="PF03176">
    <property type="entry name" value="MMPL"/>
    <property type="match status" value="2"/>
</dbReference>
<dbReference type="InterPro" id="IPR050545">
    <property type="entry name" value="Mycobact_MmpL"/>
</dbReference>
<comment type="subcellular location">
    <subcellularLocation>
        <location evidence="1">Cell membrane</location>
        <topology evidence="1">Multi-pass membrane protein</topology>
    </subcellularLocation>
</comment>
<feature type="transmembrane region" description="Helical" evidence="7">
    <location>
        <begin position="901"/>
        <end position="924"/>
    </location>
</feature>
<feature type="transmembrane region" description="Helical" evidence="7">
    <location>
        <begin position="284"/>
        <end position="308"/>
    </location>
</feature>
<dbReference type="GO" id="GO:0005886">
    <property type="term" value="C:plasma membrane"/>
    <property type="evidence" value="ECO:0007669"/>
    <property type="project" value="UniProtKB-SubCell"/>
</dbReference>
<feature type="transmembrane region" description="Helical" evidence="7">
    <location>
        <begin position="856"/>
        <end position="880"/>
    </location>
</feature>
<feature type="domain" description="SSD" evidence="8">
    <location>
        <begin position="831"/>
        <end position="959"/>
    </location>
</feature>
<dbReference type="PRINTS" id="PR00702">
    <property type="entry name" value="ACRIFLAVINRP"/>
</dbReference>
<comment type="caution">
    <text evidence="9">The sequence shown here is derived from an EMBL/GenBank/DDBJ whole genome shotgun (WGS) entry which is preliminary data.</text>
</comment>
<dbReference type="AlphaFoldDB" id="A0A0V8LXS0"/>
<dbReference type="EMBL" id="JGYD01000026">
    <property type="protein sequence ID" value="KSV16335.1"/>
    <property type="molecule type" value="Genomic_DNA"/>
</dbReference>
<dbReference type="PANTHER" id="PTHR33406:SF6">
    <property type="entry name" value="MEMBRANE PROTEIN YDGH-RELATED"/>
    <property type="match status" value="1"/>
</dbReference>
<dbReference type="Proteomes" id="UP000053577">
    <property type="component" value="Unassembled WGS sequence"/>
</dbReference>
<dbReference type="GO" id="GO:0022857">
    <property type="term" value="F:transmembrane transporter activity"/>
    <property type="evidence" value="ECO:0007669"/>
    <property type="project" value="InterPro"/>
</dbReference>
<organism evidence="9 10">
    <name type="scientific">Dehalococcoides mccartyi</name>
    <dbReference type="NCBI Taxonomy" id="61435"/>
    <lineage>
        <taxon>Bacteria</taxon>
        <taxon>Bacillati</taxon>
        <taxon>Chloroflexota</taxon>
        <taxon>Dehalococcoidia</taxon>
        <taxon>Dehalococcoidales</taxon>
        <taxon>Dehalococcoidaceae</taxon>
        <taxon>Dehalococcoides</taxon>
    </lineage>
</organism>
<dbReference type="SUPFAM" id="SSF82866">
    <property type="entry name" value="Multidrug efflux transporter AcrB transmembrane domain"/>
    <property type="match status" value="2"/>
</dbReference>
<gene>
    <name evidence="9" type="ORF">DA01_03635</name>
</gene>
<dbReference type="PATRIC" id="fig|61435.5.peg.729"/>
<dbReference type="InterPro" id="IPR000731">
    <property type="entry name" value="SSD"/>
</dbReference>
<feature type="transmembrane region" description="Helical" evidence="7">
    <location>
        <begin position="320"/>
        <end position="348"/>
    </location>
</feature>
<feature type="transmembrane region" description="Helical" evidence="7">
    <location>
        <begin position="245"/>
        <end position="263"/>
    </location>
</feature>
<dbReference type="OrthoDB" id="9782006at2"/>
<keyword evidence="5 7" id="KW-1133">Transmembrane helix</keyword>
<feature type="transmembrane region" description="Helical" evidence="7">
    <location>
        <begin position="369"/>
        <end position="396"/>
    </location>
</feature>